<comment type="caution">
    <text evidence="1">The sequence shown here is derived from an EMBL/GenBank/DDBJ whole genome shotgun (WGS) entry which is preliminary data.</text>
</comment>
<organism evidence="1 2">
    <name type="scientific">Mycena albidolilacea</name>
    <dbReference type="NCBI Taxonomy" id="1033008"/>
    <lineage>
        <taxon>Eukaryota</taxon>
        <taxon>Fungi</taxon>
        <taxon>Dikarya</taxon>
        <taxon>Basidiomycota</taxon>
        <taxon>Agaricomycotina</taxon>
        <taxon>Agaricomycetes</taxon>
        <taxon>Agaricomycetidae</taxon>
        <taxon>Agaricales</taxon>
        <taxon>Marasmiineae</taxon>
        <taxon>Mycenaceae</taxon>
        <taxon>Mycena</taxon>
    </lineage>
</organism>
<evidence type="ECO:0000313" key="2">
    <source>
        <dbReference type="Proteomes" id="UP001218218"/>
    </source>
</evidence>
<dbReference type="Proteomes" id="UP001218218">
    <property type="component" value="Unassembled WGS sequence"/>
</dbReference>
<reference evidence="1" key="1">
    <citation type="submission" date="2023-03" db="EMBL/GenBank/DDBJ databases">
        <title>Massive genome expansion in bonnet fungi (Mycena s.s.) driven by repeated elements and novel gene families across ecological guilds.</title>
        <authorList>
            <consortium name="Lawrence Berkeley National Laboratory"/>
            <person name="Harder C.B."/>
            <person name="Miyauchi S."/>
            <person name="Viragh M."/>
            <person name="Kuo A."/>
            <person name="Thoen E."/>
            <person name="Andreopoulos B."/>
            <person name="Lu D."/>
            <person name="Skrede I."/>
            <person name="Drula E."/>
            <person name="Henrissat B."/>
            <person name="Morin E."/>
            <person name="Kohler A."/>
            <person name="Barry K."/>
            <person name="LaButti K."/>
            <person name="Morin E."/>
            <person name="Salamov A."/>
            <person name="Lipzen A."/>
            <person name="Mereny Z."/>
            <person name="Hegedus B."/>
            <person name="Baldrian P."/>
            <person name="Stursova M."/>
            <person name="Weitz H."/>
            <person name="Taylor A."/>
            <person name="Grigoriev I.V."/>
            <person name="Nagy L.G."/>
            <person name="Martin F."/>
            <person name="Kauserud H."/>
        </authorList>
    </citation>
    <scope>NUCLEOTIDE SEQUENCE</scope>
    <source>
        <strain evidence="1">CBHHK002</strain>
    </source>
</reference>
<evidence type="ECO:0000313" key="1">
    <source>
        <dbReference type="EMBL" id="KAJ7348278.1"/>
    </source>
</evidence>
<proteinExistence type="predicted"/>
<gene>
    <name evidence="1" type="ORF">DFH08DRAFT_698178</name>
</gene>
<accession>A0AAD7A2I8</accession>
<dbReference type="AlphaFoldDB" id="A0AAD7A2I8"/>
<protein>
    <submittedName>
        <fullName evidence="1">Uncharacterized protein</fullName>
    </submittedName>
</protein>
<dbReference type="EMBL" id="JARIHO010000017">
    <property type="protein sequence ID" value="KAJ7348278.1"/>
    <property type="molecule type" value="Genomic_DNA"/>
</dbReference>
<name>A0AAD7A2I8_9AGAR</name>
<keyword evidence="2" id="KW-1185">Reference proteome</keyword>
<sequence>MGACIPKAAGRSCRQTGEARVPRPLAIPGVSISVEHLFLSLKHTLSDALSSMTAETVSVDIFTKEWLKSGLAEGVNYTDFIKI</sequence>